<accession>A0A7C5R888</accession>
<protein>
    <recommendedName>
        <fullName evidence="2">TerB family tellurite resistance protein</fullName>
    </recommendedName>
</protein>
<dbReference type="AlphaFoldDB" id="A0A7C5R888"/>
<dbReference type="Proteomes" id="UP000885830">
    <property type="component" value="Unassembled WGS sequence"/>
</dbReference>
<reference evidence="1" key="1">
    <citation type="journal article" date="2020" name="mSystems">
        <title>Genome- and Community-Level Interaction Insights into Carbon Utilization and Element Cycling Functions of Hydrothermarchaeota in Hydrothermal Sediment.</title>
        <authorList>
            <person name="Zhou Z."/>
            <person name="Liu Y."/>
            <person name="Xu W."/>
            <person name="Pan J."/>
            <person name="Luo Z.H."/>
            <person name="Li M."/>
        </authorList>
    </citation>
    <scope>NUCLEOTIDE SEQUENCE [LARGE SCALE GENOMIC DNA]</scope>
    <source>
        <strain evidence="1">HyVt-485</strain>
    </source>
</reference>
<evidence type="ECO:0000313" key="1">
    <source>
        <dbReference type="EMBL" id="HHL43585.1"/>
    </source>
</evidence>
<evidence type="ECO:0008006" key="2">
    <source>
        <dbReference type="Google" id="ProtNLM"/>
    </source>
</evidence>
<gene>
    <name evidence="1" type="ORF">ENJ42_08210</name>
</gene>
<proteinExistence type="predicted"/>
<name>A0A7C5R888_9PROT</name>
<organism evidence="1">
    <name type="scientific">Hellea balneolensis</name>
    <dbReference type="NCBI Taxonomy" id="287478"/>
    <lineage>
        <taxon>Bacteria</taxon>
        <taxon>Pseudomonadati</taxon>
        <taxon>Pseudomonadota</taxon>
        <taxon>Alphaproteobacteria</taxon>
        <taxon>Maricaulales</taxon>
        <taxon>Robiginitomaculaceae</taxon>
        <taxon>Hellea</taxon>
    </lineage>
</organism>
<comment type="caution">
    <text evidence="1">The sequence shown here is derived from an EMBL/GenBank/DDBJ whole genome shotgun (WGS) entry which is preliminary data.</text>
</comment>
<sequence length="321" mass="36038">MNTLNARLGDILKNNRVTDDDVLAVRREVYGDGVITPVEADFIFRINELGDKPQSWNELFVEAITSFLVHQTMPHGYINQANAAWLMARIDHDGIVETQTEIELLLRVLEKSRNATDSLEKYALEQVKQAVVYGRGALANGRELKPGHIGEAEVEMLRRVLYACASEGGIGISKLEAEALFDLSDMLGDEGHHESWQTLFVGAIANHLMMLAAWEEPDMAEALRREKWLESRGRGFVVPSFKGFGEAFKSMFSSETGLEFSNQNQSATTYAERVDEIEAVWLIDRLNRDGKLSANEKVLLRFLRDESPDIHAALIPYIKAA</sequence>
<dbReference type="EMBL" id="DRMJ01000430">
    <property type="protein sequence ID" value="HHL43585.1"/>
    <property type="molecule type" value="Genomic_DNA"/>
</dbReference>